<evidence type="ECO:0000256" key="2">
    <source>
        <dbReference type="ARBA" id="ARBA00001966"/>
    </source>
</evidence>
<dbReference type="GO" id="GO:0000155">
    <property type="term" value="F:phosphorelay sensor kinase activity"/>
    <property type="evidence" value="ECO:0007669"/>
    <property type="project" value="InterPro"/>
</dbReference>
<evidence type="ECO:0000313" key="23">
    <source>
        <dbReference type="EMBL" id="MEM0573554.1"/>
    </source>
</evidence>
<evidence type="ECO:0000256" key="19">
    <source>
        <dbReference type="PROSITE-ProRule" id="PRU00339"/>
    </source>
</evidence>
<dbReference type="PANTHER" id="PTHR24421">
    <property type="entry name" value="NITRATE/NITRITE SENSOR PROTEIN NARX-RELATED"/>
    <property type="match status" value="1"/>
</dbReference>
<dbReference type="RefSeq" id="WP_342688786.1">
    <property type="nucleotide sequence ID" value="NZ_JBANCF010000005.1"/>
</dbReference>
<dbReference type="Proteomes" id="UP001388259">
    <property type="component" value="Unassembled WGS sequence"/>
</dbReference>
<keyword evidence="6" id="KW-0004">4Fe-4S</keyword>
<protein>
    <recommendedName>
        <fullName evidence="5">Oxygen sensor histidine kinase NreB</fullName>
        <ecNumber evidence="4">2.7.13.3</ecNumber>
    </recommendedName>
    <alternativeName>
        <fullName evidence="18">Nitrogen regulation protein B</fullName>
    </alternativeName>
</protein>
<feature type="domain" description="Histidine kinase" evidence="21">
    <location>
        <begin position="521"/>
        <end position="606"/>
    </location>
</feature>
<dbReference type="GO" id="GO:0046983">
    <property type="term" value="F:protein dimerization activity"/>
    <property type="evidence" value="ECO:0007669"/>
    <property type="project" value="InterPro"/>
</dbReference>
<evidence type="ECO:0000256" key="14">
    <source>
        <dbReference type="ARBA" id="ARBA00023004"/>
    </source>
</evidence>
<dbReference type="GO" id="GO:0005737">
    <property type="term" value="C:cytoplasm"/>
    <property type="evidence" value="ECO:0007669"/>
    <property type="project" value="UniProtKB-SubCell"/>
</dbReference>
<keyword evidence="9" id="KW-0808">Transferase</keyword>
<evidence type="ECO:0000256" key="12">
    <source>
        <dbReference type="ARBA" id="ARBA00022777"/>
    </source>
</evidence>
<evidence type="ECO:0000256" key="17">
    <source>
        <dbReference type="ARBA" id="ARBA00024827"/>
    </source>
</evidence>
<keyword evidence="20" id="KW-0812">Transmembrane</keyword>
<comment type="catalytic activity">
    <reaction evidence="1">
        <text>ATP + protein L-histidine = ADP + protein N-phospho-L-histidine.</text>
        <dbReference type="EC" id="2.7.13.3"/>
    </reaction>
</comment>
<evidence type="ECO:0000256" key="18">
    <source>
        <dbReference type="ARBA" id="ARBA00030800"/>
    </source>
</evidence>
<evidence type="ECO:0000256" key="13">
    <source>
        <dbReference type="ARBA" id="ARBA00022840"/>
    </source>
</evidence>
<dbReference type="GO" id="GO:0005524">
    <property type="term" value="F:ATP binding"/>
    <property type="evidence" value="ECO:0007669"/>
    <property type="project" value="UniProtKB-KW"/>
</dbReference>
<comment type="subcellular location">
    <subcellularLocation>
        <location evidence="3">Cytoplasm</location>
    </subcellularLocation>
</comment>
<dbReference type="Pfam" id="PF02518">
    <property type="entry name" value="HATPase_c"/>
    <property type="match status" value="1"/>
</dbReference>
<dbReference type="Gene3D" id="1.20.5.1930">
    <property type="match status" value="1"/>
</dbReference>
<evidence type="ECO:0000256" key="8">
    <source>
        <dbReference type="ARBA" id="ARBA00022553"/>
    </source>
</evidence>
<evidence type="ECO:0000256" key="1">
    <source>
        <dbReference type="ARBA" id="ARBA00000085"/>
    </source>
</evidence>
<dbReference type="Gene3D" id="1.25.40.10">
    <property type="entry name" value="Tetratricopeptide repeat domain"/>
    <property type="match status" value="2"/>
</dbReference>
<keyword evidence="7" id="KW-0963">Cytoplasm</keyword>
<keyword evidence="19" id="KW-0802">TPR repeat</keyword>
<evidence type="ECO:0000256" key="16">
    <source>
        <dbReference type="ARBA" id="ARBA00023014"/>
    </source>
</evidence>
<dbReference type="InterPro" id="IPR050482">
    <property type="entry name" value="Sensor_HK_TwoCompSys"/>
</dbReference>
<evidence type="ECO:0000256" key="20">
    <source>
        <dbReference type="SAM" id="Phobius"/>
    </source>
</evidence>
<dbReference type="Proteomes" id="UP001390963">
    <property type="component" value="Unassembled WGS sequence"/>
</dbReference>
<dbReference type="PRINTS" id="PR00344">
    <property type="entry name" value="BCTRLSENSOR"/>
</dbReference>
<comment type="cofactor">
    <cofactor evidence="2">
        <name>[4Fe-4S] cluster</name>
        <dbReference type="ChEBI" id="CHEBI:49883"/>
    </cofactor>
</comment>
<keyword evidence="10" id="KW-0479">Metal-binding</keyword>
<evidence type="ECO:0000313" key="22">
    <source>
        <dbReference type="EMBL" id="MEM0518600.1"/>
    </source>
</evidence>
<name>A0AB35YTN5_9FLAO</name>
<dbReference type="GO" id="GO:0046872">
    <property type="term" value="F:metal ion binding"/>
    <property type="evidence" value="ECO:0007669"/>
    <property type="project" value="UniProtKB-KW"/>
</dbReference>
<dbReference type="EC" id="2.7.13.3" evidence="4"/>
<dbReference type="InterPro" id="IPR003594">
    <property type="entry name" value="HATPase_dom"/>
</dbReference>
<evidence type="ECO:0000256" key="6">
    <source>
        <dbReference type="ARBA" id="ARBA00022485"/>
    </source>
</evidence>
<evidence type="ECO:0000259" key="21">
    <source>
        <dbReference type="PROSITE" id="PS50109"/>
    </source>
</evidence>
<feature type="repeat" description="TPR" evidence="19">
    <location>
        <begin position="240"/>
        <end position="273"/>
    </location>
</feature>
<dbReference type="EMBL" id="JBANCF010000005">
    <property type="protein sequence ID" value="MEM0573554.1"/>
    <property type="molecule type" value="Genomic_DNA"/>
</dbReference>
<comment type="function">
    <text evidence="17">Member of the two-component regulatory system NreB/NreC involved in the control of dissimilatory nitrate/nitrite reduction in response to oxygen. NreB functions as a direct oxygen sensor histidine kinase which is autophosphorylated, in the absence of oxygen, probably at the conserved histidine residue, and transfers its phosphate group probably to a conserved aspartate residue of NreC. NreB/NreC activates the expression of the nitrate (narGHJI) and nitrite (nir) reductase operons, as well as the putative nitrate transporter gene narT.</text>
</comment>
<accession>A0AB35YTN5</accession>
<dbReference type="InterPro" id="IPR004358">
    <property type="entry name" value="Sig_transdc_His_kin-like_C"/>
</dbReference>
<evidence type="ECO:0000256" key="10">
    <source>
        <dbReference type="ARBA" id="ARBA00022723"/>
    </source>
</evidence>
<keyword evidence="20" id="KW-1133">Transmembrane helix</keyword>
<evidence type="ECO:0000313" key="24">
    <source>
        <dbReference type="Proteomes" id="UP001388259"/>
    </source>
</evidence>
<dbReference type="InterPro" id="IPR005467">
    <property type="entry name" value="His_kinase_dom"/>
</dbReference>
<dbReference type="SUPFAM" id="SSF48452">
    <property type="entry name" value="TPR-like"/>
    <property type="match status" value="1"/>
</dbReference>
<keyword evidence="16" id="KW-0411">Iron-sulfur</keyword>
<dbReference type="SMART" id="SM00387">
    <property type="entry name" value="HATPase_c"/>
    <property type="match status" value="1"/>
</dbReference>
<gene>
    <name evidence="23" type="ORF">VZD24_08515</name>
    <name evidence="22" type="ORF">VZD85_09580</name>
</gene>
<dbReference type="InterPro" id="IPR036890">
    <property type="entry name" value="HATPase_C_sf"/>
</dbReference>
<keyword evidence="8" id="KW-0597">Phosphoprotein</keyword>
<dbReference type="Gene3D" id="3.30.565.10">
    <property type="entry name" value="Histidine kinase-like ATPase, C-terminal domain"/>
    <property type="match status" value="1"/>
</dbReference>
<keyword evidence="20" id="KW-0472">Membrane</keyword>
<dbReference type="EMBL" id="JAZBJM010000005">
    <property type="protein sequence ID" value="MEM0518600.1"/>
    <property type="molecule type" value="Genomic_DNA"/>
</dbReference>
<dbReference type="CDD" id="cd16917">
    <property type="entry name" value="HATPase_UhpB-NarQ-NarX-like"/>
    <property type="match status" value="1"/>
</dbReference>
<feature type="transmembrane region" description="Helical" evidence="20">
    <location>
        <begin position="348"/>
        <end position="367"/>
    </location>
</feature>
<evidence type="ECO:0000313" key="25">
    <source>
        <dbReference type="Proteomes" id="UP001390963"/>
    </source>
</evidence>
<organism evidence="22 24">
    <name type="scientific">Aequorivita flava</name>
    <dbReference type="NCBI Taxonomy" id="3114371"/>
    <lineage>
        <taxon>Bacteria</taxon>
        <taxon>Pseudomonadati</taxon>
        <taxon>Bacteroidota</taxon>
        <taxon>Flavobacteriia</taxon>
        <taxon>Flavobacteriales</taxon>
        <taxon>Flavobacteriaceae</taxon>
        <taxon>Aequorivita</taxon>
    </lineage>
</organism>
<dbReference type="SUPFAM" id="SSF55874">
    <property type="entry name" value="ATPase domain of HSP90 chaperone/DNA topoisomerase II/histidine kinase"/>
    <property type="match status" value="1"/>
</dbReference>
<dbReference type="Pfam" id="PF07730">
    <property type="entry name" value="HisKA_3"/>
    <property type="match status" value="1"/>
</dbReference>
<evidence type="ECO:0000256" key="15">
    <source>
        <dbReference type="ARBA" id="ARBA00023012"/>
    </source>
</evidence>
<evidence type="ECO:0000256" key="7">
    <source>
        <dbReference type="ARBA" id="ARBA00022490"/>
    </source>
</evidence>
<keyword evidence="14" id="KW-0408">Iron</keyword>
<evidence type="ECO:0000256" key="5">
    <source>
        <dbReference type="ARBA" id="ARBA00017322"/>
    </source>
</evidence>
<dbReference type="InterPro" id="IPR019734">
    <property type="entry name" value="TPR_rpt"/>
</dbReference>
<evidence type="ECO:0000256" key="3">
    <source>
        <dbReference type="ARBA" id="ARBA00004496"/>
    </source>
</evidence>
<evidence type="ECO:0000256" key="9">
    <source>
        <dbReference type="ARBA" id="ARBA00022679"/>
    </source>
</evidence>
<evidence type="ECO:0000256" key="11">
    <source>
        <dbReference type="ARBA" id="ARBA00022741"/>
    </source>
</evidence>
<keyword evidence="15" id="KW-0902">Two-component regulatory system</keyword>
<sequence length="606" mass="69007">MIFISAGWSQEDSTFYYFDQTTPERLIKAKIEKTKDPALKSYYRLVYFSKNRNVDSMGYYLKKIDAQQGLPATLLPRLLYLNAYYNRILDNDSLAFVYHQKALIQATKNEDTLTILNSLSGLSQSWDYKEDNHYRLDYLEKLKLAANKYNNQSFSIIYSYLLGNYHLFRDHNTEALNNYKKVLANTFGPRDSILLVGTLGNIGALYQTNISNPDSAIYYYNKKLNLIETNPNFGTAEHYLNVYNNLGKAYATKKNYLQARLNLEKALEYNTTKNKVFNELMIAENLAEVNAGLGYFKEGFYNLKNVIKLSDSLSKEEHQESIANIIENYDNDTLKSNLKQQKIQQRNLWIGASILMVVLSVISYLIFKNAKRKQYIAEQQREIEIQKTEKMLKEQELTTIDAMIAGQEKERERVASDLHDSVGATLAAAKLQFNHLKNNKGKLPNEAEIFEKTSVLLEDAYSEIRAMAHLKNSGVIAKNGLLPAVTKLAKNASGTNNLTIDVQDFGLDERLENSMEIAVFRIIQELVTNIIKHSKASEASISITQHTDSLNIIVEDNGRGFNPKQIHEKDGMGLANIERRVEHLEGSMEVDSTIGRGTTVLIDIPI</sequence>
<keyword evidence="11" id="KW-0547">Nucleotide-binding</keyword>
<dbReference type="PROSITE" id="PS50005">
    <property type="entry name" value="TPR"/>
    <property type="match status" value="1"/>
</dbReference>
<dbReference type="GO" id="GO:0016020">
    <property type="term" value="C:membrane"/>
    <property type="evidence" value="ECO:0007669"/>
    <property type="project" value="InterPro"/>
</dbReference>
<reference evidence="22 25" key="1">
    <citation type="submission" date="2024-01" db="EMBL/GenBank/DDBJ databases">
        <title>Aequorivita flavus sp. nov., isolated from deep-sea sediment.</title>
        <authorList>
            <person name="Chen X."/>
        </authorList>
    </citation>
    <scope>NUCLEOTIDE SEQUENCE</scope>
    <source>
        <strain evidence="22">MCCC 1A16923</strain>
        <strain evidence="23 25">MCCC 1A16935</strain>
    </source>
</reference>
<comment type="caution">
    <text evidence="22">The sequence shown here is derived from an EMBL/GenBank/DDBJ whole genome shotgun (WGS) entry which is preliminary data.</text>
</comment>
<keyword evidence="25" id="KW-1185">Reference proteome</keyword>
<evidence type="ECO:0000256" key="4">
    <source>
        <dbReference type="ARBA" id="ARBA00012438"/>
    </source>
</evidence>
<proteinExistence type="predicted"/>
<keyword evidence="12 22" id="KW-0418">Kinase</keyword>
<dbReference type="PROSITE" id="PS50109">
    <property type="entry name" value="HIS_KIN"/>
    <property type="match status" value="1"/>
</dbReference>
<dbReference type="InterPro" id="IPR011990">
    <property type="entry name" value="TPR-like_helical_dom_sf"/>
</dbReference>
<dbReference type="InterPro" id="IPR011712">
    <property type="entry name" value="Sig_transdc_His_kin_sub3_dim/P"/>
</dbReference>
<dbReference type="PANTHER" id="PTHR24421:SF10">
    <property type="entry name" value="NITRATE_NITRITE SENSOR PROTEIN NARQ"/>
    <property type="match status" value="1"/>
</dbReference>
<dbReference type="GO" id="GO:0051539">
    <property type="term" value="F:4 iron, 4 sulfur cluster binding"/>
    <property type="evidence" value="ECO:0007669"/>
    <property type="project" value="UniProtKB-KW"/>
</dbReference>
<keyword evidence="13" id="KW-0067">ATP-binding</keyword>
<dbReference type="AlphaFoldDB" id="A0AB35YTN5"/>